<accession>A0A6G6IVD7</accession>
<dbReference type="InterPro" id="IPR003615">
    <property type="entry name" value="HNH_nuc"/>
</dbReference>
<gene>
    <name evidence="3" type="ORF">G5B91_10990</name>
    <name evidence="2" type="ORF">I5I61_18775</name>
</gene>
<dbReference type="InterPro" id="IPR002711">
    <property type="entry name" value="HNH"/>
</dbReference>
<dbReference type="GO" id="GO:0003676">
    <property type="term" value="F:nucleic acid binding"/>
    <property type="evidence" value="ECO:0007669"/>
    <property type="project" value="InterPro"/>
</dbReference>
<reference evidence="2 5" key="2">
    <citation type="submission" date="2020-11" db="EMBL/GenBank/DDBJ databases">
        <title>Enhanced detection system for hospital associated transmission using whole genome sequencing surveillance.</title>
        <authorList>
            <person name="Harrison L.H."/>
            <person name="Van Tyne D."/>
            <person name="Marsh J.W."/>
            <person name="Griffith M.P."/>
            <person name="Snyder D.J."/>
            <person name="Cooper V.S."/>
            <person name="Mustapha M."/>
        </authorList>
    </citation>
    <scope>NUCLEOTIDE SEQUENCE [LARGE SCALE GENOMIC DNA]</scope>
    <source>
        <strain evidence="2 5">PSA00705</strain>
    </source>
</reference>
<dbReference type="GO" id="GO:0004519">
    <property type="term" value="F:endonuclease activity"/>
    <property type="evidence" value="ECO:0007669"/>
    <property type="project" value="UniProtKB-KW"/>
</dbReference>
<dbReference type="AlphaFoldDB" id="A0A6G6IVD7"/>
<evidence type="ECO:0000313" key="5">
    <source>
        <dbReference type="Proteomes" id="UP000608450"/>
    </source>
</evidence>
<organism evidence="3 4">
    <name type="scientific">Pseudomonas nitroreducens</name>
    <dbReference type="NCBI Taxonomy" id="46680"/>
    <lineage>
        <taxon>Bacteria</taxon>
        <taxon>Pseudomonadati</taxon>
        <taxon>Pseudomonadota</taxon>
        <taxon>Gammaproteobacteria</taxon>
        <taxon>Pseudomonadales</taxon>
        <taxon>Pseudomonadaceae</taxon>
        <taxon>Pseudomonas</taxon>
    </lineage>
</organism>
<dbReference type="CDD" id="cd00085">
    <property type="entry name" value="HNHc"/>
    <property type="match status" value="1"/>
</dbReference>
<dbReference type="SMART" id="SM00507">
    <property type="entry name" value="HNHc"/>
    <property type="match status" value="1"/>
</dbReference>
<dbReference type="EMBL" id="CP049140">
    <property type="protein sequence ID" value="QIE86770.1"/>
    <property type="molecule type" value="Genomic_DNA"/>
</dbReference>
<feature type="domain" description="HNH nuclease" evidence="1">
    <location>
        <begin position="229"/>
        <end position="279"/>
    </location>
</feature>
<evidence type="ECO:0000313" key="4">
    <source>
        <dbReference type="Proteomes" id="UP000501063"/>
    </source>
</evidence>
<evidence type="ECO:0000259" key="1">
    <source>
        <dbReference type="SMART" id="SM00507"/>
    </source>
</evidence>
<keyword evidence="3" id="KW-0540">Nuclease</keyword>
<dbReference type="Proteomes" id="UP000608450">
    <property type="component" value="Unassembled WGS sequence"/>
</dbReference>
<dbReference type="Pfam" id="PF01844">
    <property type="entry name" value="HNH"/>
    <property type="match status" value="1"/>
</dbReference>
<dbReference type="RefSeq" id="WP_024763202.1">
    <property type="nucleotide sequence ID" value="NZ_CP049140.1"/>
</dbReference>
<name>A0A6G6IVD7_PSENT</name>
<evidence type="ECO:0000313" key="3">
    <source>
        <dbReference type="EMBL" id="QIE86770.1"/>
    </source>
</evidence>
<sequence length="297" mass="33523">MSRLTYTHDGKTMSLQEWGEFLGVKWKTLWARINSGMPLSKALEAHVEKKKPARDMTRVIEKVCVACGKSFLIPKCRDWRENSCSSECKVAARKARSAALQAERTKQCERCGTPFIAKKSQLDAGQGRFCSQGCSFEGHTKFTLHTKEAKQKAAATWKANFLRGAFTLPKGPDSPSWKGGRAAVNQRRIESGASAESLRRYRAKNPERVREWSHQRRGKKVSRLPWGTTQKLGAAQRWKCAICRVCVKKAYHLDHIMPLKLGGAHEPANLQLLCPACNVRKNAKHPVDYMQERGFLI</sequence>
<reference evidence="3 4" key="1">
    <citation type="submission" date="2020-02" db="EMBL/GenBank/DDBJ databases">
        <title>Integrative conjugative elements (ICEs) and plasmids drive adaptation of Pseudomonas nitroreducens strain HBP1 to wastewater environment.</title>
        <authorList>
            <person name="Sentchilo V."/>
            <person name="Carraro N."/>
            <person name="Bertelli C."/>
            <person name="van der Meer J.R."/>
        </authorList>
    </citation>
    <scope>NUCLEOTIDE SEQUENCE [LARGE SCALE GENOMIC DNA]</scope>
    <source>
        <strain evidence="3 4">HBP1</strain>
    </source>
</reference>
<dbReference type="EMBL" id="JADTFC010000050">
    <property type="protein sequence ID" value="MBG6289503.1"/>
    <property type="molecule type" value="Genomic_DNA"/>
</dbReference>
<dbReference type="GO" id="GO:0008270">
    <property type="term" value="F:zinc ion binding"/>
    <property type="evidence" value="ECO:0007669"/>
    <property type="project" value="InterPro"/>
</dbReference>
<proteinExistence type="predicted"/>
<dbReference type="KEGG" id="pnt:G5B91_10990"/>
<dbReference type="Gene3D" id="1.10.30.50">
    <property type="match status" value="1"/>
</dbReference>
<dbReference type="Proteomes" id="UP000501063">
    <property type="component" value="Chromosome"/>
</dbReference>
<protein>
    <submittedName>
        <fullName evidence="3">HNH endonuclease</fullName>
    </submittedName>
</protein>
<keyword evidence="3" id="KW-0378">Hydrolase</keyword>
<keyword evidence="5" id="KW-1185">Reference proteome</keyword>
<evidence type="ECO:0000313" key="2">
    <source>
        <dbReference type="EMBL" id="MBG6289503.1"/>
    </source>
</evidence>
<keyword evidence="3" id="KW-0255">Endonuclease</keyword>